<protein>
    <recommendedName>
        <fullName evidence="2">PH domain-containing protein</fullName>
    </recommendedName>
</protein>
<evidence type="ECO:0000259" key="2">
    <source>
        <dbReference type="PROSITE" id="PS50003"/>
    </source>
</evidence>
<dbReference type="EMBL" id="CAJZBQ010000047">
    <property type="protein sequence ID" value="CAG9329377.1"/>
    <property type="molecule type" value="Genomic_DNA"/>
</dbReference>
<feature type="compositionally biased region" description="Low complexity" evidence="1">
    <location>
        <begin position="38"/>
        <end position="47"/>
    </location>
</feature>
<dbReference type="SUPFAM" id="SSF50729">
    <property type="entry name" value="PH domain-like"/>
    <property type="match status" value="1"/>
</dbReference>
<dbReference type="PANTHER" id="PTHR47112:SF1">
    <property type="entry name" value="PX DOMAIN-CONTAINING PROTEIN"/>
    <property type="match status" value="1"/>
</dbReference>
<evidence type="ECO:0000313" key="3">
    <source>
        <dbReference type="EMBL" id="CAG9329377.1"/>
    </source>
</evidence>
<dbReference type="Pfam" id="PF00169">
    <property type="entry name" value="PH"/>
    <property type="match status" value="1"/>
</dbReference>
<name>A0AAU9JXX8_9CILI</name>
<dbReference type="InterPro" id="IPR011993">
    <property type="entry name" value="PH-like_dom_sf"/>
</dbReference>
<sequence length="355" mass="41107">MASKTGFENQSLPTFRIDDPPRRRYSCPNAPQRSRVNSSFSSFSTSSDLPTKDGWLKKRSKNIFHRWQWRYFVLQNKKLSYFRKKTDIQPAYVINFDLVTVDVQVINPNDPSSLMIVPLGSKRILELKAKTSQELADWALALHFHISVSDGRTKDLVTLNQKKEFWKFDRISDYQFRQSASTGDILLFRSKNIAAKIQRSLTRSKFDHVAMLLCYSSGKIGLLEATGLDGVSIVFWDDFLMYNWNLLYTRIVYRKLNIERSQKVLDILSDFVDKVKGKEYKITAQKLFRKRENLKPGYEKNFFCSELIASAYKSLGLLPDNVPSSHYWPGHFANENKIELVGASLSPELLIDMEL</sequence>
<feature type="domain" description="PH" evidence="2">
    <location>
        <begin position="49"/>
        <end position="147"/>
    </location>
</feature>
<dbReference type="InterPro" id="IPR038765">
    <property type="entry name" value="Papain-like_cys_pep_sf"/>
</dbReference>
<evidence type="ECO:0000256" key="1">
    <source>
        <dbReference type="SAM" id="MobiDB-lite"/>
    </source>
</evidence>
<organism evidence="3 4">
    <name type="scientific">Blepharisma stoltei</name>
    <dbReference type="NCBI Taxonomy" id="1481888"/>
    <lineage>
        <taxon>Eukaryota</taxon>
        <taxon>Sar</taxon>
        <taxon>Alveolata</taxon>
        <taxon>Ciliophora</taxon>
        <taxon>Postciliodesmatophora</taxon>
        <taxon>Heterotrichea</taxon>
        <taxon>Heterotrichida</taxon>
        <taxon>Blepharismidae</taxon>
        <taxon>Blepharisma</taxon>
    </lineage>
</organism>
<gene>
    <name evidence="3" type="ORF">BSTOLATCC_MIC48197</name>
</gene>
<dbReference type="CDD" id="cd00821">
    <property type="entry name" value="PH"/>
    <property type="match status" value="1"/>
</dbReference>
<dbReference type="Pfam" id="PF05708">
    <property type="entry name" value="Peptidase_C92"/>
    <property type="match status" value="1"/>
</dbReference>
<dbReference type="Proteomes" id="UP001162131">
    <property type="component" value="Unassembled WGS sequence"/>
</dbReference>
<dbReference type="PANTHER" id="PTHR47112">
    <property type="entry name" value="PX DOMAIN-CONTAINING PROTEIN"/>
    <property type="match status" value="1"/>
</dbReference>
<dbReference type="SUPFAM" id="SSF54001">
    <property type="entry name" value="Cysteine proteinases"/>
    <property type="match status" value="1"/>
</dbReference>
<feature type="region of interest" description="Disordered" evidence="1">
    <location>
        <begin position="1"/>
        <end position="49"/>
    </location>
</feature>
<dbReference type="AlphaFoldDB" id="A0AAU9JXX8"/>
<dbReference type="Gene3D" id="2.30.29.30">
    <property type="entry name" value="Pleckstrin-homology domain (PH domain)/Phosphotyrosine-binding domain (PTB)"/>
    <property type="match status" value="1"/>
</dbReference>
<keyword evidence="4" id="KW-1185">Reference proteome</keyword>
<accession>A0AAU9JXX8</accession>
<reference evidence="3" key="1">
    <citation type="submission" date="2021-09" db="EMBL/GenBank/DDBJ databases">
        <authorList>
            <consortium name="AG Swart"/>
            <person name="Singh M."/>
            <person name="Singh A."/>
            <person name="Seah K."/>
            <person name="Emmerich C."/>
        </authorList>
    </citation>
    <scope>NUCLEOTIDE SEQUENCE</scope>
    <source>
        <strain evidence="3">ATCC30299</strain>
    </source>
</reference>
<dbReference type="PROSITE" id="PS50003">
    <property type="entry name" value="PH_DOMAIN"/>
    <property type="match status" value="1"/>
</dbReference>
<proteinExistence type="predicted"/>
<dbReference type="InterPro" id="IPR001849">
    <property type="entry name" value="PH_domain"/>
</dbReference>
<feature type="compositionally biased region" description="Polar residues" evidence="1">
    <location>
        <begin position="1"/>
        <end position="13"/>
    </location>
</feature>
<dbReference type="Gene3D" id="3.90.1720.10">
    <property type="entry name" value="endopeptidase domain like (from Nostoc punctiforme)"/>
    <property type="match status" value="1"/>
</dbReference>
<dbReference type="InterPro" id="IPR024453">
    <property type="entry name" value="Peptidase_C92"/>
</dbReference>
<dbReference type="SMART" id="SM00233">
    <property type="entry name" value="PH"/>
    <property type="match status" value="1"/>
</dbReference>
<evidence type="ECO:0000313" key="4">
    <source>
        <dbReference type="Proteomes" id="UP001162131"/>
    </source>
</evidence>
<comment type="caution">
    <text evidence="3">The sequence shown here is derived from an EMBL/GenBank/DDBJ whole genome shotgun (WGS) entry which is preliminary data.</text>
</comment>